<dbReference type="GO" id="GO:0006281">
    <property type="term" value="P:DNA repair"/>
    <property type="evidence" value="ECO:0007669"/>
    <property type="project" value="InterPro"/>
</dbReference>
<dbReference type="InterPro" id="IPR035451">
    <property type="entry name" value="Ada-like_dom_sf"/>
</dbReference>
<proteinExistence type="predicted"/>
<dbReference type="AlphaFoldDB" id="A0A1H4K2X2"/>
<accession>A0A1H4K2X2</accession>
<feature type="domain" description="Ada DNA repair metal-binding" evidence="2">
    <location>
        <begin position="18"/>
        <end position="71"/>
    </location>
</feature>
<dbReference type="Gene3D" id="3.40.10.10">
    <property type="entry name" value="DNA Methylphosphotriester Repair Domain"/>
    <property type="match status" value="1"/>
</dbReference>
<dbReference type="OrthoDB" id="9783680at2"/>
<evidence type="ECO:0000313" key="4">
    <source>
        <dbReference type="Proteomes" id="UP000182409"/>
    </source>
</evidence>
<dbReference type="GO" id="GO:0008270">
    <property type="term" value="F:zinc ion binding"/>
    <property type="evidence" value="ECO:0007669"/>
    <property type="project" value="InterPro"/>
</dbReference>
<dbReference type="Proteomes" id="UP000182409">
    <property type="component" value="Unassembled WGS sequence"/>
</dbReference>
<sequence length="107" mass="12319">MKTTESRAERAEAVLRDTRWNSLVGRDRLADGKFFYSVASTGVYCRPSCGARTPRPENVAFHATIEEAEAQMQLTVTTVWPGQLWAAVRRDCLRDRVHRLVRKRDLR</sequence>
<evidence type="ECO:0000313" key="3">
    <source>
        <dbReference type="EMBL" id="SEB52880.1"/>
    </source>
</evidence>
<keyword evidence="3" id="KW-0489">Methyltransferase</keyword>
<protein>
    <submittedName>
        <fullName evidence="3">AraC family transcriptional regulator, regulatory protein of adaptative response / methylated-DNA-[protein]-cysteine methyltransferase</fullName>
    </submittedName>
</protein>
<gene>
    <name evidence="3" type="ORF">SAMN05443244_0976</name>
</gene>
<evidence type="ECO:0000259" key="2">
    <source>
        <dbReference type="Pfam" id="PF02805"/>
    </source>
</evidence>
<dbReference type="InterPro" id="IPR004026">
    <property type="entry name" value="Ada_DNA_repair_Zn-bd"/>
</dbReference>
<dbReference type="Pfam" id="PF02805">
    <property type="entry name" value="Ada_Zn_binding"/>
    <property type="match status" value="1"/>
</dbReference>
<dbReference type="SUPFAM" id="SSF57884">
    <property type="entry name" value="Ada DNA repair protein, N-terminal domain (N-Ada 10)"/>
    <property type="match status" value="1"/>
</dbReference>
<keyword evidence="1" id="KW-0010">Activator</keyword>
<evidence type="ECO:0000256" key="1">
    <source>
        <dbReference type="ARBA" id="ARBA00023159"/>
    </source>
</evidence>
<dbReference type="GO" id="GO:0032259">
    <property type="term" value="P:methylation"/>
    <property type="evidence" value="ECO:0007669"/>
    <property type="project" value="UniProtKB-KW"/>
</dbReference>
<keyword evidence="3" id="KW-0808">Transferase</keyword>
<name>A0A1H4K2X2_9BACT</name>
<dbReference type="RefSeq" id="WP_083350333.1">
    <property type="nucleotide sequence ID" value="NZ_FNSD01000001.1"/>
</dbReference>
<dbReference type="GO" id="GO:0008168">
    <property type="term" value="F:methyltransferase activity"/>
    <property type="evidence" value="ECO:0007669"/>
    <property type="project" value="UniProtKB-KW"/>
</dbReference>
<organism evidence="3 4">
    <name type="scientific">Terriglobus roseus</name>
    <dbReference type="NCBI Taxonomy" id="392734"/>
    <lineage>
        <taxon>Bacteria</taxon>
        <taxon>Pseudomonadati</taxon>
        <taxon>Acidobacteriota</taxon>
        <taxon>Terriglobia</taxon>
        <taxon>Terriglobales</taxon>
        <taxon>Acidobacteriaceae</taxon>
        <taxon>Terriglobus</taxon>
    </lineage>
</organism>
<dbReference type="EMBL" id="FNSD01000001">
    <property type="protein sequence ID" value="SEB52880.1"/>
    <property type="molecule type" value="Genomic_DNA"/>
</dbReference>
<dbReference type="GO" id="GO:0006355">
    <property type="term" value="P:regulation of DNA-templated transcription"/>
    <property type="evidence" value="ECO:0007669"/>
    <property type="project" value="InterPro"/>
</dbReference>
<reference evidence="3 4" key="1">
    <citation type="submission" date="2016-10" db="EMBL/GenBank/DDBJ databases">
        <authorList>
            <person name="de Groot N.N."/>
        </authorList>
    </citation>
    <scope>NUCLEOTIDE SEQUENCE [LARGE SCALE GENOMIC DNA]</scope>
    <source>
        <strain evidence="3 4">AB35.6</strain>
    </source>
</reference>
<dbReference type="GO" id="GO:0003677">
    <property type="term" value="F:DNA binding"/>
    <property type="evidence" value="ECO:0007669"/>
    <property type="project" value="InterPro"/>
</dbReference>